<evidence type="ECO:0000313" key="2">
    <source>
        <dbReference type="Proteomes" id="UP000094056"/>
    </source>
</evidence>
<dbReference type="Proteomes" id="UP000094056">
    <property type="component" value="Unassembled WGS sequence"/>
</dbReference>
<proteinExistence type="predicted"/>
<dbReference type="AlphaFoldDB" id="A0A1E3XAX9"/>
<gene>
    <name evidence="1" type="ORF">SCARUB_02106</name>
</gene>
<dbReference type="InterPro" id="IPR043707">
    <property type="entry name" value="DUF5647"/>
</dbReference>
<dbReference type="Pfam" id="PF18882">
    <property type="entry name" value="DUF5647"/>
    <property type="match status" value="1"/>
</dbReference>
<organism evidence="1 2">
    <name type="scientific">Candidatus Scalindua rubra</name>
    <dbReference type="NCBI Taxonomy" id="1872076"/>
    <lineage>
        <taxon>Bacteria</taxon>
        <taxon>Pseudomonadati</taxon>
        <taxon>Planctomycetota</taxon>
        <taxon>Candidatus Brocadiia</taxon>
        <taxon>Candidatus Brocadiales</taxon>
        <taxon>Candidatus Scalinduaceae</taxon>
        <taxon>Candidatus Scalindua</taxon>
    </lineage>
</organism>
<name>A0A1E3XAX9_9BACT</name>
<dbReference type="EMBL" id="MAYW01000049">
    <property type="protein sequence ID" value="ODS32786.1"/>
    <property type="molecule type" value="Genomic_DNA"/>
</dbReference>
<protein>
    <submittedName>
        <fullName evidence="1">Uncharacterized protein</fullName>
    </submittedName>
</protein>
<sequence>MTEQEIFTKNLILSTEFDRYILEHPEFAEKIPSDAQVVLLPKDDPELSRVNLDIAERQREKGQQVVYIHIGSIAPQISRLTKVSMEVKIA</sequence>
<comment type="caution">
    <text evidence="1">The sequence shown here is derived from an EMBL/GenBank/DDBJ whole genome shotgun (WGS) entry which is preliminary data.</text>
</comment>
<accession>A0A1E3XAX9</accession>
<evidence type="ECO:0000313" key="1">
    <source>
        <dbReference type="EMBL" id="ODS32786.1"/>
    </source>
</evidence>
<reference evidence="1 2" key="1">
    <citation type="submission" date="2016-07" db="EMBL/GenBank/DDBJ databases">
        <title>Draft genome of Scalindua rubra, obtained from a brine-seawater interface in the Red Sea, sheds light on salt adaptation in anammox bacteria.</title>
        <authorList>
            <person name="Speth D.R."/>
            <person name="Lagkouvardos I."/>
            <person name="Wang Y."/>
            <person name="Qian P.-Y."/>
            <person name="Dutilh B.E."/>
            <person name="Jetten M.S."/>
        </authorList>
    </citation>
    <scope>NUCLEOTIDE SEQUENCE [LARGE SCALE GENOMIC DNA]</scope>
    <source>
        <strain evidence="1">BSI-1</strain>
    </source>
</reference>